<feature type="region of interest" description="Disordered" evidence="1">
    <location>
        <begin position="282"/>
        <end position="327"/>
    </location>
</feature>
<feature type="region of interest" description="Disordered" evidence="1">
    <location>
        <begin position="1983"/>
        <end position="2013"/>
    </location>
</feature>
<feature type="region of interest" description="Disordered" evidence="1">
    <location>
        <begin position="245"/>
        <end position="270"/>
    </location>
</feature>
<dbReference type="GO" id="GO:0007130">
    <property type="term" value="P:synaptonemal complex assembly"/>
    <property type="evidence" value="ECO:0007669"/>
    <property type="project" value="TreeGrafter"/>
</dbReference>
<feature type="compositionally biased region" description="Polar residues" evidence="1">
    <location>
        <begin position="1266"/>
        <end position="1277"/>
    </location>
</feature>
<dbReference type="OMA" id="EHYKPPN"/>
<evidence type="ECO:0000313" key="6">
    <source>
        <dbReference type="RefSeq" id="XP_055875102.1"/>
    </source>
</evidence>
<feature type="compositionally biased region" description="Polar residues" evidence="1">
    <location>
        <begin position="1546"/>
        <end position="1565"/>
    </location>
</feature>
<feature type="compositionally biased region" description="Low complexity" evidence="1">
    <location>
        <begin position="312"/>
        <end position="325"/>
    </location>
</feature>
<feature type="region of interest" description="Disordered" evidence="1">
    <location>
        <begin position="2598"/>
        <end position="2701"/>
    </location>
</feature>
<feature type="compositionally biased region" description="Acidic residues" evidence="1">
    <location>
        <begin position="732"/>
        <end position="743"/>
    </location>
</feature>
<feature type="compositionally biased region" description="Low complexity" evidence="1">
    <location>
        <begin position="1824"/>
        <end position="1940"/>
    </location>
</feature>
<dbReference type="RefSeq" id="XP_055875100.1">
    <property type="nucleotide sequence ID" value="XM_056019125.1"/>
</dbReference>
<feature type="region of interest" description="Disordered" evidence="1">
    <location>
        <begin position="946"/>
        <end position="1095"/>
    </location>
</feature>
<feature type="region of interest" description="Disordered" evidence="1">
    <location>
        <begin position="2518"/>
        <end position="2564"/>
    </location>
</feature>
<feature type="region of interest" description="Disordered" evidence="1">
    <location>
        <begin position="1807"/>
        <end position="1967"/>
    </location>
</feature>
<evidence type="ECO:0000313" key="3">
    <source>
        <dbReference type="RefSeq" id="XP_055875099.1"/>
    </source>
</evidence>
<feature type="compositionally biased region" description="Basic and acidic residues" evidence="1">
    <location>
        <begin position="2518"/>
        <end position="2545"/>
    </location>
</feature>
<feature type="compositionally biased region" description="Pro residues" evidence="1">
    <location>
        <begin position="295"/>
        <end position="304"/>
    </location>
</feature>
<feature type="compositionally biased region" description="Polar residues" evidence="1">
    <location>
        <begin position="1385"/>
        <end position="1396"/>
    </location>
</feature>
<dbReference type="RefSeq" id="XP_055875102.1">
    <property type="nucleotide sequence ID" value="XM_056019127.1"/>
</dbReference>
<feature type="compositionally biased region" description="Polar residues" evidence="1">
    <location>
        <begin position="1297"/>
        <end position="1307"/>
    </location>
</feature>
<feature type="compositionally biased region" description="Polar residues" evidence="1">
    <location>
        <begin position="989"/>
        <end position="1012"/>
    </location>
</feature>
<feature type="region of interest" description="Disordered" evidence="1">
    <location>
        <begin position="716"/>
        <end position="753"/>
    </location>
</feature>
<gene>
    <name evidence="3 4 5 6 7 8" type="primary">LOC106051953</name>
</gene>
<feature type="compositionally biased region" description="Polar residues" evidence="1">
    <location>
        <begin position="2200"/>
        <end position="2212"/>
    </location>
</feature>
<feature type="compositionally biased region" description="Polar residues" evidence="1">
    <location>
        <begin position="1983"/>
        <end position="1996"/>
    </location>
</feature>
<feature type="compositionally biased region" description="Polar residues" evidence="1">
    <location>
        <begin position="969"/>
        <end position="980"/>
    </location>
</feature>
<sequence length="3139" mass="340911">MEPLQKFNIPKIKGVTHREGHIQKVSLSSRDSNILLEDIKKCCLDITYCDQIEVLEILMIHNSELNKSYIAKKSEIRGRSNVSFKEDYGFLCHRIPMREIAKCGLSIGNITFNGLGESRCGIYLSRYFDVELESSFFVDVKEIFIFKYIAGKSKSVKISFNNNLEPTPNFDSHVSSVPPNVSDSLYTQTNRSKIYLYEYTDDCVPAKYPRHCLPYAVLKVRKLPKCLWTTGLNSKPLTYSSTLTSKDVSQTCPPVKKKKKNKSSKGSSTSFKISLEKSATLTDGLESPTNKVPKPYQPLLPPEPSGISQSGKNAKNTENNTNATKFSQKCVDPRLRALNSIPQNPFPSALKQASCALSLNSSSWSEYKHQTLCKPIVSCLKTNSKSESKKIKEKKKISLLDYKKKKEETNSDCTESDLATTAEKQNSSEVNVPACPPSSDHLNQSKFESAHVSQRNGLELTSHPALAILNEDSNQSRLCPAPVAQICDSNIDNGLKHSPILSCLKKGNSQSKLCLAEESKEGKEKCDVLLSSRLNNGSSKAKVCTTISAKKQNSEVCVTTCTPSLDHLNQSNFDSACVPQRQGSTDSITAISQPSIVIISQTKDYKGSSHKLCSANEAARLESKDGKEATDISLSNHSSKVKIYPANAAKKQESESIEVIVATSSSQLEPNQSKPNTTQVNIPKVFTKDTLASDSPTEVRPDCLLAVNLPVCTDIDPLTETEIPGPSIYLSSDDDDDEEDEEYSSWSYYEDSSDESLPSIACQSRSCTPTDSCRSVFSAIDAFPPSPSDNYFLASPSIDPCPLSSQLPLCQSSPCPSPMLCGSKQHSSEYKPSSSSISSQPSNIPPTPASDVTSATQSPYVGSTPASDVTSAKQSPYIRPTPASDVTSATQSPYVRPTPASDVTSATQSSYVRPTPASDVTLATQSLYVRPTPASDVTLATQSSYVRPTPASDVTSAKQSPYVRPTPASDITSATQSSYVRPTPASDVTLATQSSYVRPTPASDVTSATQSPYVRPTPASDVTSATQSPYVRPTPASDVTSATQSSYVRPTPASDLTSAKQSPYVRPTPASDVTSATLSPYVRPTPASDVTSVTQSPYVRPTLASDVTSTLASDVTSATQSPFVRPTPASDVTSAKQSPYVGPTPASDVTSAKQSPYVRPTPASDVTSAIQSPYVRPTSASDVTSAKQSPYVRPTPASDVASAKQSPYVRPTPASDVTSAKQSPYVRPTPASDITSAKQSPYVRPTPASDVTSAKQSPYVRPTPASDVTSVKQSSYVRPTPASDVTLATLSPYVRPTSASDVTSAKQSPYVRPTPASDVASAKQSPYVRPTPASDVTSAKQSPYVRPTPASDITSAKQSPYVRPTPASDVTSAKQSPYVRPTPASDVTSAKQSSYVRPTPASDVTLATLSPYVRPTPASDVTLATQSSYVRPTPASDVTSATQSLYVRPTPASDVTLATQSSYVRPTPASDVTSATQSPYVRPTLASDVTSVLPSPASDRHCQNKPSIYNDPIATIPSPKISSHIDTPPSEAPPCLNLPLPPSGPITANNITSSHPTLPSSYPTKTLPSQNIPSFSELLDILKTVSKNEALPPSGSVALSTSHCTPPMLDSPSQNITNAADSISVGLYQVPPSTAPISTNLTCSSSKASVLKPILPLMNSHTNVSSPVSHSSQPPSNSLVHESSVSQPTVPLSFHQFTQSAVSYPTQPAPAFYPTIKYSPFCPSHVSSITVPVFPHMQKNHNPIPILKSHPYFYFVPQTASSPIPIAEPSSKVQTVISTPSQVQIFPVSTSTLYGGTPSPQVTLTALSSQPATSLSSNPEAYLPSQSTTSSPSQPTRALPSQSTASSPSQSTASSPSQPTRALPSQSTASSPSQSTVSSPSQPTRALPSQSITLLQSQSTTSSPSQPTRVLPPQSTASSPSQPTRVLPPQSTTSSPSQPTRVLPPQSTASSPSHPMTSLPSQPTRALPSQSITLLPSQSIRVLPPQSTASSPSHPMTSLPSQPISLSPQDATSCSQDLDNIIKSYNDPICISSGGEDMDEPSQKNIKLIEIQANNLKKKMKDSWSKNKRKHIEELDPKIEKLVQHIAQFSNSTVNSSLIKSKIHEKFKSQCFYESIVKSTKLKDAVPSKCDDYYKYRCPSPAQTDYVVNRLTGKRATTPDCIIISGSSSNVSCCDVDVHSECLAVNSSTSSDLDVNSGYMSISDTDSTPGHVTQSRSTASSIASFTSTDRNHFIKKLYQEKTSENQNQSAKHDTSPEAHSPGPCVQHSESYLTNAPLEALHLAKDTILKEIHLLEATYLSQEENMDNGQECPLSDTTEDTLHPPVSSLETVKDIFSQKKAKINNSRTIQKSNGSLLVQCVNDSLDALLEMDYSTPEESESLKNKKHEPGRELHDAYGHNSASNSLFLNASTFDSDLCVTVLGPDSPNTDCMPSRKVNKKRKWSQADEKQSLKQKRTKLVSVVSNEHLAIKKQVTNNKYFMKKGDNKKSNTDIDKSKSIIAGTTRSSSLERSKNHLLLDSHEKKSLQNKPDKTNVNDSIEIAKEDSLVDETDTSSSVERTRESMSVEKAKIKSSFKRSIITSPSSKTRTTSALKLDNQKNTHNLTNTSSKTRITSPLKSGNKRIYTPHDCRSFKFQPSHRSHRSASMSPTRSFKHWSSRRSLKSRSPKRKKNFIDSEKSSKSSVEKTLPDVQHSLSQPHKTVHKKSIVDELLNIYNQPPSQSGSASSLHKSSDLDLDFYIPRKETSVKGQDLTAKMFVFLQIGFLFQEDSPCAIPFPVNTILNSQDLNPQQQKNMGDEIMKACSAWFDLPSNAFVGRNLRYDLPLSMADRSHVETFSTQQFYLESKLIGQCHSFLMLEEKDGTLSGDTLEQVLQGFEKKRIKILDLISDIENIAQKLKDNSDPLTTPELTQQVLQLESELTSAVAEYTSSQSHTSNTLKLLILDTLPDLTKVPLLGFKFKSPSLKLMDSHLQNIKHSFEVVTKDFIQTFQSVNFGHAHYPVPEQLLLEGEVEELYAKRSCCFILSASIPPQDFKTLFQLRCKIESLLKTASDSSDSKKDELVQFTNERAKLLQRYVGHQSSTRKDKLEVLFNNFLITQNYIKKIIGADGLVQMPLFNSLLKATENHFKLLEEAMEKKKPS</sequence>
<evidence type="ECO:0000313" key="5">
    <source>
        <dbReference type="RefSeq" id="XP_055875101.1"/>
    </source>
</evidence>
<keyword evidence="2" id="KW-1185">Reference proteome</keyword>
<dbReference type="PANTHER" id="PTHR22380">
    <property type="entry name" value="TESTIS-EXPRESSED PROTEIN 15"/>
    <property type="match status" value="1"/>
</dbReference>
<feature type="region of interest" description="Disordered" evidence="1">
    <location>
        <begin position="2423"/>
        <end position="2451"/>
    </location>
</feature>
<feature type="region of interest" description="Disordered" evidence="1">
    <location>
        <begin position="2241"/>
        <end position="2267"/>
    </location>
</feature>
<accession>A0A9W2ZJC8</accession>
<feature type="compositionally biased region" description="Polar residues" evidence="1">
    <location>
        <begin position="901"/>
        <end position="912"/>
    </location>
</feature>
<evidence type="ECO:0000256" key="1">
    <source>
        <dbReference type="SAM" id="MobiDB-lite"/>
    </source>
</evidence>
<feature type="compositionally biased region" description="Low complexity" evidence="1">
    <location>
        <begin position="1998"/>
        <end position="2009"/>
    </location>
</feature>
<dbReference type="PANTHER" id="PTHR22380:SF1">
    <property type="entry name" value="TESTIS-EXPRESSED PROTEIN 15"/>
    <property type="match status" value="1"/>
</dbReference>
<name>A0A9W2ZJC8_BIOGL</name>
<evidence type="ECO:0000313" key="7">
    <source>
        <dbReference type="RefSeq" id="XP_055875103.1"/>
    </source>
</evidence>
<feature type="compositionally biased region" description="Basic residues" evidence="1">
    <location>
        <begin position="2651"/>
        <end position="2670"/>
    </location>
</feature>
<feature type="region of interest" description="Disordered" evidence="1">
    <location>
        <begin position="1662"/>
        <end position="1684"/>
    </location>
</feature>
<feature type="compositionally biased region" description="Low complexity" evidence="1">
    <location>
        <begin position="830"/>
        <end position="842"/>
    </location>
</feature>
<feature type="compositionally biased region" description="Low complexity" evidence="1">
    <location>
        <begin position="1662"/>
        <end position="1678"/>
    </location>
</feature>
<dbReference type="GO" id="GO:0007140">
    <property type="term" value="P:male meiotic nuclear division"/>
    <property type="evidence" value="ECO:0007669"/>
    <property type="project" value="InterPro"/>
</dbReference>
<feature type="compositionally biased region" description="Polar residues" evidence="1">
    <location>
        <begin position="411"/>
        <end position="430"/>
    </location>
</feature>
<feature type="compositionally biased region" description="Polar residues" evidence="1">
    <location>
        <begin position="2598"/>
        <end position="2617"/>
    </location>
</feature>
<dbReference type="GO" id="GO:0010569">
    <property type="term" value="P:regulation of double-strand break repair via homologous recombination"/>
    <property type="evidence" value="ECO:0007669"/>
    <property type="project" value="InterPro"/>
</dbReference>
<dbReference type="OrthoDB" id="10054471at2759"/>
<feature type="compositionally biased region" description="Polar residues" evidence="1">
    <location>
        <begin position="850"/>
        <end position="874"/>
    </location>
</feature>
<dbReference type="GeneID" id="106051953"/>
<feature type="compositionally biased region" description="Polar residues" evidence="1">
    <location>
        <begin position="1020"/>
        <end position="1029"/>
    </location>
</feature>
<feature type="compositionally biased region" description="Polar residues" evidence="1">
    <location>
        <begin position="1945"/>
        <end position="1967"/>
    </location>
</feature>
<feature type="compositionally biased region" description="Polar residues" evidence="1">
    <location>
        <begin position="1807"/>
        <end position="1819"/>
    </location>
</feature>
<dbReference type="RefSeq" id="XP_055875105.1">
    <property type="nucleotide sequence ID" value="XM_056019130.1"/>
</dbReference>
<organism evidence="2 5">
    <name type="scientific">Biomphalaria glabrata</name>
    <name type="common">Bloodfluke planorb</name>
    <name type="synonym">Freshwater snail</name>
    <dbReference type="NCBI Taxonomy" id="6526"/>
    <lineage>
        <taxon>Eukaryota</taxon>
        <taxon>Metazoa</taxon>
        <taxon>Spiralia</taxon>
        <taxon>Lophotrochozoa</taxon>
        <taxon>Mollusca</taxon>
        <taxon>Gastropoda</taxon>
        <taxon>Heterobranchia</taxon>
        <taxon>Euthyneura</taxon>
        <taxon>Panpulmonata</taxon>
        <taxon>Hygrophila</taxon>
        <taxon>Lymnaeoidea</taxon>
        <taxon>Planorbidae</taxon>
        <taxon>Biomphalaria</taxon>
    </lineage>
</organism>
<feature type="region of interest" description="Disordered" evidence="1">
    <location>
        <begin position="2200"/>
        <end position="2221"/>
    </location>
</feature>
<dbReference type="RefSeq" id="XP_055875101.1">
    <property type="nucleotide sequence ID" value="XM_056019126.1"/>
</dbReference>
<feature type="region of interest" description="Disordered" evidence="1">
    <location>
        <begin position="1491"/>
        <end position="1565"/>
    </location>
</feature>
<dbReference type="Proteomes" id="UP001165740">
    <property type="component" value="Chromosome 2"/>
</dbReference>
<dbReference type="InterPro" id="IPR026616">
    <property type="entry name" value="TEX15"/>
</dbReference>
<evidence type="ECO:0000313" key="4">
    <source>
        <dbReference type="RefSeq" id="XP_055875100.1"/>
    </source>
</evidence>
<feature type="compositionally biased region" description="Basic and acidic residues" evidence="1">
    <location>
        <begin position="2671"/>
        <end position="2687"/>
    </location>
</feature>
<dbReference type="GO" id="GO:0005634">
    <property type="term" value="C:nucleus"/>
    <property type="evidence" value="ECO:0007669"/>
    <property type="project" value="TreeGrafter"/>
</dbReference>
<feature type="compositionally biased region" description="Polar residues" evidence="1">
    <location>
        <begin position="1037"/>
        <end position="1061"/>
    </location>
</feature>
<dbReference type="RefSeq" id="XP_055875103.1">
    <property type="nucleotide sequence ID" value="XM_056019128.1"/>
</dbReference>
<feature type="region of interest" description="Disordered" evidence="1">
    <location>
        <begin position="1115"/>
        <end position="1396"/>
    </location>
</feature>
<feature type="compositionally biased region" description="Polar residues" evidence="1">
    <location>
        <begin position="884"/>
        <end position="893"/>
    </location>
</feature>
<feature type="region of interest" description="Disordered" evidence="1">
    <location>
        <begin position="821"/>
        <end position="917"/>
    </location>
</feature>
<feature type="region of interest" description="Disordered" evidence="1">
    <location>
        <begin position="410"/>
        <end position="441"/>
    </location>
</feature>
<proteinExistence type="predicted"/>
<protein>
    <submittedName>
        <fullName evidence="3 4">Mucin-17-like</fullName>
    </submittedName>
</protein>
<evidence type="ECO:0000313" key="8">
    <source>
        <dbReference type="RefSeq" id="XP_055875105.1"/>
    </source>
</evidence>
<evidence type="ECO:0000313" key="2">
    <source>
        <dbReference type="Proteomes" id="UP001165740"/>
    </source>
</evidence>
<reference evidence="3 4" key="1">
    <citation type="submission" date="2025-04" db="UniProtKB">
        <authorList>
            <consortium name="RefSeq"/>
        </authorList>
    </citation>
    <scope>IDENTIFICATION</scope>
</reference>
<feature type="compositionally biased region" description="Polar residues" evidence="1">
    <location>
        <begin position="946"/>
        <end position="959"/>
    </location>
</feature>
<dbReference type="RefSeq" id="XP_055875099.1">
    <property type="nucleotide sequence ID" value="XM_056019124.1"/>
</dbReference>
<feature type="compositionally biased region" description="Polar residues" evidence="1">
    <location>
        <begin position="1178"/>
        <end position="1188"/>
    </location>
</feature>